<protein>
    <submittedName>
        <fullName evidence="2">Uncharacterized protein</fullName>
    </submittedName>
</protein>
<keyword evidence="3" id="KW-1185">Reference proteome</keyword>
<evidence type="ECO:0000256" key="1">
    <source>
        <dbReference type="SAM" id="SignalP"/>
    </source>
</evidence>
<dbReference type="Proteomes" id="UP000317421">
    <property type="component" value="Unassembled WGS sequence"/>
</dbReference>
<organism evidence="2 3">
    <name type="scientific">Botrimarina colliarenosi</name>
    <dbReference type="NCBI Taxonomy" id="2528001"/>
    <lineage>
        <taxon>Bacteria</taxon>
        <taxon>Pseudomonadati</taxon>
        <taxon>Planctomycetota</taxon>
        <taxon>Planctomycetia</taxon>
        <taxon>Pirellulales</taxon>
        <taxon>Lacipirellulaceae</taxon>
        <taxon>Botrimarina</taxon>
    </lineage>
</organism>
<keyword evidence="1" id="KW-0732">Signal</keyword>
<dbReference type="SUPFAM" id="SSF50156">
    <property type="entry name" value="PDZ domain-like"/>
    <property type="match status" value="1"/>
</dbReference>
<name>A0A5C6A6Y1_9BACT</name>
<feature type="signal peptide" evidence="1">
    <location>
        <begin position="1"/>
        <end position="19"/>
    </location>
</feature>
<dbReference type="OrthoDB" id="283281at2"/>
<evidence type="ECO:0000313" key="3">
    <source>
        <dbReference type="Proteomes" id="UP000317421"/>
    </source>
</evidence>
<dbReference type="Gene3D" id="2.30.42.10">
    <property type="match status" value="1"/>
</dbReference>
<gene>
    <name evidence="2" type="ORF">Pla108_33390</name>
</gene>
<dbReference type="RefSeq" id="WP_146446053.1">
    <property type="nucleotide sequence ID" value="NZ_SJPR01000005.1"/>
</dbReference>
<comment type="caution">
    <text evidence="2">The sequence shown here is derived from an EMBL/GenBank/DDBJ whole genome shotgun (WGS) entry which is preliminary data.</text>
</comment>
<dbReference type="EMBL" id="SJPR01000005">
    <property type="protein sequence ID" value="TWT95196.1"/>
    <property type="molecule type" value="Genomic_DNA"/>
</dbReference>
<accession>A0A5C6A6Y1</accession>
<dbReference type="AlphaFoldDB" id="A0A5C6A6Y1"/>
<proteinExistence type="predicted"/>
<reference evidence="2 3" key="1">
    <citation type="submission" date="2019-02" db="EMBL/GenBank/DDBJ databases">
        <title>Deep-cultivation of Planctomycetes and their phenomic and genomic characterization uncovers novel biology.</title>
        <authorList>
            <person name="Wiegand S."/>
            <person name="Jogler M."/>
            <person name="Boedeker C."/>
            <person name="Pinto D."/>
            <person name="Vollmers J."/>
            <person name="Rivas-Marin E."/>
            <person name="Kohn T."/>
            <person name="Peeters S.H."/>
            <person name="Heuer A."/>
            <person name="Rast P."/>
            <person name="Oberbeckmann S."/>
            <person name="Bunk B."/>
            <person name="Jeske O."/>
            <person name="Meyerdierks A."/>
            <person name="Storesund J.E."/>
            <person name="Kallscheuer N."/>
            <person name="Luecker S."/>
            <person name="Lage O.M."/>
            <person name="Pohl T."/>
            <person name="Merkel B.J."/>
            <person name="Hornburger P."/>
            <person name="Mueller R.-W."/>
            <person name="Bruemmer F."/>
            <person name="Labrenz M."/>
            <person name="Spormann A.M."/>
            <person name="Op Den Camp H."/>
            <person name="Overmann J."/>
            <person name="Amann R."/>
            <person name="Jetten M.S.M."/>
            <person name="Mascher T."/>
            <person name="Medema M.H."/>
            <person name="Devos D.P."/>
            <person name="Kaster A.-K."/>
            <person name="Ovreas L."/>
            <person name="Rohde M."/>
            <person name="Galperin M.Y."/>
            <person name="Jogler C."/>
        </authorList>
    </citation>
    <scope>NUCLEOTIDE SEQUENCE [LARGE SCALE GENOMIC DNA]</scope>
    <source>
        <strain evidence="2 3">Pla108</strain>
    </source>
</reference>
<evidence type="ECO:0000313" key="2">
    <source>
        <dbReference type="EMBL" id="TWT95196.1"/>
    </source>
</evidence>
<sequence length="166" mass="18562" precursor="true">MKSLLAVAFLLAFAGASSAQQLGVPINSTEARDAALERLRRGEVYESQRWRARFHLDEALQLPQFQGIVFAGARIVEIEEDSPLSQLGLKVGDVITRLDGTKIDTGRWPNQDGCYWMMPQFERHYGLTTVRFVRSGTTQVVDQTVDLGARCKPQRFPTLPGNVMLP</sequence>
<feature type="chain" id="PRO_5022659356" evidence="1">
    <location>
        <begin position="20"/>
        <end position="166"/>
    </location>
</feature>
<dbReference type="InterPro" id="IPR036034">
    <property type="entry name" value="PDZ_sf"/>
</dbReference>